<reference evidence="1" key="1">
    <citation type="submission" date="2014-09" db="EMBL/GenBank/DDBJ databases">
        <title>Draft genome sequence of an oleaginous Mucoromycotina fungus Mucor ambiguus NBRC6742.</title>
        <authorList>
            <person name="Takeda I."/>
            <person name="Yamane N."/>
            <person name="Morita T."/>
            <person name="Tamano K."/>
            <person name="Machida M."/>
            <person name="Baker S."/>
            <person name="Koike H."/>
        </authorList>
    </citation>
    <scope>NUCLEOTIDE SEQUENCE</scope>
    <source>
        <strain evidence="1">NBRC 6742</strain>
    </source>
</reference>
<dbReference type="AlphaFoldDB" id="A0A0C9LV23"/>
<evidence type="ECO:0000313" key="2">
    <source>
        <dbReference type="Proteomes" id="UP000053815"/>
    </source>
</evidence>
<dbReference type="Proteomes" id="UP000053815">
    <property type="component" value="Unassembled WGS sequence"/>
</dbReference>
<gene>
    <name evidence="1" type="ORF">MAM1_0108c05501</name>
</gene>
<organism evidence="1">
    <name type="scientific">Mucor ambiguus</name>
    <dbReference type="NCBI Taxonomy" id="91626"/>
    <lineage>
        <taxon>Eukaryota</taxon>
        <taxon>Fungi</taxon>
        <taxon>Fungi incertae sedis</taxon>
        <taxon>Mucoromycota</taxon>
        <taxon>Mucoromycotina</taxon>
        <taxon>Mucoromycetes</taxon>
        <taxon>Mucorales</taxon>
        <taxon>Mucorineae</taxon>
        <taxon>Mucoraceae</taxon>
        <taxon>Mucor</taxon>
    </lineage>
</organism>
<evidence type="ECO:0000313" key="1">
    <source>
        <dbReference type="EMBL" id="GAN06025.1"/>
    </source>
</evidence>
<sequence>MKIPLGFYYNEEDGDIIFGTRMELHYKQYPPQKRYIYISNFLHGLYVLYQKGCDKELQMQKNTTLYLAAKAFLTKIYPTQLSKEENTSTIQYVFILPAQVYASMDFIETLWLPLLQDTPWAAKSSLSSKIKFYSRFQCLIYYLNKQIDLQREHLYFLWNLQRSSDGNKLRVDVAPIRAVYDPDLISASGRSTATLGGNVLYSPKLPFPTTSFEVPIPSKDEKMSELAIFLYEKVFAVKETTSHQTELDEYNADSQNRSIIHQLISAISESAFKDQWDSVIKIDHFMNSYQMSRLLNDENKSRLSLITYGDVFQLFDDPKITSCIKDEVISAIQRYGNEENFHSLVIMEEDGWTWFQQEKKDLQGASDHNFATEHCHKFYSLKAQSTIYDIVKELSRNKSTIARSFTEGNLTDGCAYKTLNLVKLSSKIIRPMVVKLTNDCKECPDDALLKWTEKFTLINQIQPYGYYVEANINLCNEIKLSLNQVIETIDNVIGIRKSTLPILDVCYKTMNMYTSVSDYIWEAVAENLAKQNSNSTQEEEETMMDSYKNFTSNLADAMKNCMEDTSGNITDLDDIVFLMDIGLVPYLKSVALIIVSPLKAEAIFGKHEISCLVATGEQLYAWLEQYNPVYGKFLWDQLKSAIIFTLQTKQLKIHLMMKTSIIFEDSICNYRPLKSEVYRQVFSKHYYVFISFTKQLNARIHQDKEDYYINIPCTIEEDHSIWRIPVSHTTDSGALRSVLRERFYVSFDPKEINQAQSSLRLICVSREELDNLNEVISSEFNVALLVGRNPFAGPTIVVKNRISFPLEVDIRPCSGFSVVDLKMRMGIDVSLHDPLKFEHNAFPERLTLQRI</sequence>
<keyword evidence="2" id="KW-1185">Reference proteome</keyword>
<dbReference type="OrthoDB" id="10452626at2759"/>
<dbReference type="EMBL" id="DF836397">
    <property type="protein sequence ID" value="GAN06025.1"/>
    <property type="molecule type" value="Genomic_DNA"/>
</dbReference>
<proteinExistence type="predicted"/>
<protein>
    <submittedName>
        <fullName evidence="1">Uncharacterized protein</fullName>
    </submittedName>
</protein>
<name>A0A0C9LV23_9FUNG</name>
<accession>A0A0C9LV23</accession>